<dbReference type="Proteomes" id="UP000192929">
    <property type="component" value="Unassembled WGS sequence"/>
</dbReference>
<dbReference type="InterPro" id="IPR024185">
    <property type="entry name" value="FTHF_cligase-like_sf"/>
</dbReference>
<dbReference type="GO" id="GO:0009396">
    <property type="term" value="P:folic acid-containing compound biosynthetic process"/>
    <property type="evidence" value="ECO:0007669"/>
    <property type="project" value="TreeGrafter"/>
</dbReference>
<dbReference type="EC" id="6.3.3.2" evidence="5"/>
<dbReference type="EMBL" id="FXAC01000004">
    <property type="protein sequence ID" value="SME99344.1"/>
    <property type="molecule type" value="Genomic_DNA"/>
</dbReference>
<keyword evidence="2 4" id="KW-0547">Nucleotide-binding</keyword>
<keyword evidence="7" id="KW-1185">Reference proteome</keyword>
<feature type="binding site" evidence="4">
    <location>
        <position position="68"/>
    </location>
    <ligand>
        <name>substrate</name>
    </ligand>
</feature>
<feature type="binding site" evidence="4">
    <location>
        <begin position="17"/>
        <end position="21"/>
    </location>
    <ligand>
        <name>ATP</name>
        <dbReference type="ChEBI" id="CHEBI:30616"/>
    </ligand>
</feature>
<dbReference type="SUPFAM" id="SSF100950">
    <property type="entry name" value="NagB/RpiA/CoA transferase-like"/>
    <property type="match status" value="1"/>
</dbReference>
<dbReference type="InterPro" id="IPR037171">
    <property type="entry name" value="NagB/RpiA_transferase-like"/>
</dbReference>
<evidence type="ECO:0000256" key="2">
    <source>
        <dbReference type="ARBA" id="ARBA00022741"/>
    </source>
</evidence>
<sequence length="212" mass="22691">MDPTASPADASPVPEDKARLRARILARRRRRGAAARHRAETGFAEHLARVLAGTGTGDLAAFLPLPDEPPLLSALTQAHHRGHRVWLPVVEPLRQLSWVQWHPDAPLVQGALPGLLEPAGERHGAEVFTAVRVLLVPVVAVDEAGVRLGFGGGYYDRFLPRVTGTQHRLEAMACCYADEVLPAGTVPHEAHDAVLGSVLTERGVVPLGPSGQ</sequence>
<organism evidence="6 7">
    <name type="scientific">Kocuria marina subsp. indica</name>
    <dbReference type="NCBI Taxonomy" id="1049583"/>
    <lineage>
        <taxon>Bacteria</taxon>
        <taxon>Bacillati</taxon>
        <taxon>Actinomycetota</taxon>
        <taxon>Actinomycetes</taxon>
        <taxon>Micrococcales</taxon>
        <taxon>Micrococcaceae</taxon>
        <taxon>Kocuria</taxon>
    </lineage>
</organism>
<feature type="binding site" evidence="4">
    <location>
        <position position="63"/>
    </location>
    <ligand>
        <name>substrate</name>
    </ligand>
</feature>
<dbReference type="PANTHER" id="PTHR23407:SF1">
    <property type="entry name" value="5-FORMYLTETRAHYDROFOLATE CYCLO-LIGASE"/>
    <property type="match status" value="1"/>
</dbReference>
<protein>
    <recommendedName>
        <fullName evidence="5">5-formyltetrahydrofolate cyclo-ligase</fullName>
        <ecNumber evidence="5">6.3.3.2</ecNumber>
    </recommendedName>
</protein>
<evidence type="ECO:0000256" key="3">
    <source>
        <dbReference type="ARBA" id="ARBA00022840"/>
    </source>
</evidence>
<comment type="catalytic activity">
    <reaction evidence="5">
        <text>(6S)-5-formyl-5,6,7,8-tetrahydrofolate + ATP = (6R)-5,10-methenyltetrahydrofolate + ADP + phosphate</text>
        <dbReference type="Rhea" id="RHEA:10488"/>
        <dbReference type="ChEBI" id="CHEBI:30616"/>
        <dbReference type="ChEBI" id="CHEBI:43474"/>
        <dbReference type="ChEBI" id="CHEBI:57455"/>
        <dbReference type="ChEBI" id="CHEBI:57457"/>
        <dbReference type="ChEBI" id="CHEBI:456216"/>
        <dbReference type="EC" id="6.3.3.2"/>
    </reaction>
</comment>
<proteinExistence type="inferred from homology"/>
<comment type="similarity">
    <text evidence="1 5">Belongs to the 5-formyltetrahydrofolate cyclo-ligase family.</text>
</comment>
<reference evidence="7" key="1">
    <citation type="submission" date="2017-04" db="EMBL/GenBank/DDBJ databases">
        <authorList>
            <person name="Varghese N."/>
            <person name="Submissions S."/>
        </authorList>
    </citation>
    <scope>NUCLEOTIDE SEQUENCE [LARGE SCALE GENOMIC DNA]</scope>
    <source>
        <strain evidence="7">NIO-1021</strain>
    </source>
</reference>
<gene>
    <name evidence="6" type="ORF">SAMN06296028_104113</name>
</gene>
<dbReference type="Pfam" id="PF01812">
    <property type="entry name" value="5-FTHF_cyc-lig"/>
    <property type="match status" value="1"/>
</dbReference>
<dbReference type="GO" id="GO:0030272">
    <property type="term" value="F:5-formyltetrahydrofolate cyclo-ligase activity"/>
    <property type="evidence" value="ECO:0007669"/>
    <property type="project" value="UniProtKB-EC"/>
</dbReference>
<keyword evidence="5" id="KW-0460">Magnesium</keyword>
<dbReference type="NCBIfam" id="TIGR02727">
    <property type="entry name" value="MTHFS_bact"/>
    <property type="match status" value="1"/>
</dbReference>
<accession>A0A1X7CMB7</accession>
<dbReference type="GO" id="GO:0005524">
    <property type="term" value="F:ATP binding"/>
    <property type="evidence" value="ECO:0007669"/>
    <property type="project" value="UniProtKB-KW"/>
</dbReference>
<dbReference type="GO" id="GO:0046872">
    <property type="term" value="F:metal ion binding"/>
    <property type="evidence" value="ECO:0007669"/>
    <property type="project" value="UniProtKB-KW"/>
</dbReference>
<dbReference type="AlphaFoldDB" id="A0A1X7CMB7"/>
<name>A0A1X7CMB7_9MICC</name>
<dbReference type="PIRSF" id="PIRSF006806">
    <property type="entry name" value="FTHF_cligase"/>
    <property type="match status" value="1"/>
</dbReference>
<keyword evidence="6" id="KW-0436">Ligase</keyword>
<evidence type="ECO:0000256" key="5">
    <source>
        <dbReference type="RuleBase" id="RU361279"/>
    </source>
</evidence>
<evidence type="ECO:0000313" key="7">
    <source>
        <dbReference type="Proteomes" id="UP000192929"/>
    </source>
</evidence>
<dbReference type="Gene3D" id="3.40.50.10420">
    <property type="entry name" value="NagB/RpiA/CoA transferase-like"/>
    <property type="match status" value="1"/>
</dbReference>
<dbReference type="RefSeq" id="WP_085106441.1">
    <property type="nucleotide sequence ID" value="NZ_FXAC01000004.1"/>
</dbReference>
<dbReference type="GO" id="GO:0035999">
    <property type="term" value="P:tetrahydrofolate interconversion"/>
    <property type="evidence" value="ECO:0007669"/>
    <property type="project" value="TreeGrafter"/>
</dbReference>
<evidence type="ECO:0000313" key="6">
    <source>
        <dbReference type="EMBL" id="SME99344.1"/>
    </source>
</evidence>
<keyword evidence="3 4" id="KW-0067">ATP-binding</keyword>
<feature type="binding site" evidence="4">
    <location>
        <begin position="147"/>
        <end position="155"/>
    </location>
    <ligand>
        <name>ATP</name>
        <dbReference type="ChEBI" id="CHEBI:30616"/>
    </ligand>
</feature>
<evidence type="ECO:0000256" key="4">
    <source>
        <dbReference type="PIRSR" id="PIRSR006806-1"/>
    </source>
</evidence>
<dbReference type="InterPro" id="IPR002698">
    <property type="entry name" value="FTHF_cligase"/>
</dbReference>
<keyword evidence="5" id="KW-0479">Metal-binding</keyword>
<evidence type="ECO:0000256" key="1">
    <source>
        <dbReference type="ARBA" id="ARBA00010638"/>
    </source>
</evidence>
<dbReference type="PANTHER" id="PTHR23407">
    <property type="entry name" value="ATPASE INHIBITOR/5-FORMYLTETRAHYDROFOLATE CYCLO-LIGASE"/>
    <property type="match status" value="1"/>
</dbReference>
<comment type="cofactor">
    <cofactor evidence="5">
        <name>Mg(2+)</name>
        <dbReference type="ChEBI" id="CHEBI:18420"/>
    </cofactor>
</comment>